<proteinExistence type="predicted"/>
<evidence type="ECO:0000313" key="2">
    <source>
        <dbReference type="EMBL" id="GAB0187563.1"/>
    </source>
</evidence>
<protein>
    <submittedName>
        <fullName evidence="2">Small integral membrane protein 26</fullName>
    </submittedName>
</protein>
<organism evidence="2 3">
    <name type="scientific">Grus japonensis</name>
    <name type="common">Japanese crane</name>
    <name type="synonym">Red-crowned crane</name>
    <dbReference type="NCBI Taxonomy" id="30415"/>
    <lineage>
        <taxon>Eukaryota</taxon>
        <taxon>Metazoa</taxon>
        <taxon>Chordata</taxon>
        <taxon>Craniata</taxon>
        <taxon>Vertebrata</taxon>
        <taxon>Euteleostomi</taxon>
        <taxon>Archelosauria</taxon>
        <taxon>Archosauria</taxon>
        <taxon>Dinosauria</taxon>
        <taxon>Saurischia</taxon>
        <taxon>Theropoda</taxon>
        <taxon>Coelurosauria</taxon>
        <taxon>Aves</taxon>
        <taxon>Neognathae</taxon>
        <taxon>Neoaves</taxon>
        <taxon>Gruiformes</taxon>
        <taxon>Gruidae</taxon>
        <taxon>Grus</taxon>
    </lineage>
</organism>
<feature type="region of interest" description="Disordered" evidence="1">
    <location>
        <begin position="30"/>
        <end position="56"/>
    </location>
</feature>
<accession>A0ABC9WQ33</accession>
<dbReference type="AlphaFoldDB" id="A0ABC9WQ33"/>
<gene>
    <name evidence="2" type="ORF">GRJ2_001221600</name>
</gene>
<dbReference type="EMBL" id="BAAFJT010000003">
    <property type="protein sequence ID" value="GAB0187563.1"/>
    <property type="molecule type" value="Genomic_DNA"/>
</dbReference>
<dbReference type="Proteomes" id="UP001623348">
    <property type="component" value="Unassembled WGS sequence"/>
</dbReference>
<evidence type="ECO:0000313" key="3">
    <source>
        <dbReference type="Proteomes" id="UP001623348"/>
    </source>
</evidence>
<reference evidence="2 3" key="1">
    <citation type="submission" date="2024-06" db="EMBL/GenBank/DDBJ databases">
        <title>The draft genome of Grus japonensis, version 3.</title>
        <authorList>
            <person name="Nabeshima K."/>
            <person name="Suzuki S."/>
            <person name="Onuma M."/>
        </authorList>
    </citation>
    <scope>NUCLEOTIDE SEQUENCE [LARGE SCALE GENOMIC DNA]</scope>
    <source>
        <strain evidence="2 3">451A</strain>
    </source>
</reference>
<evidence type="ECO:0000256" key="1">
    <source>
        <dbReference type="SAM" id="MobiDB-lite"/>
    </source>
</evidence>
<sequence>MRAAVWNARAALVYSLGGWTMLGAMLHYSSEGGSAESGGGPENESDTQENNATRKEVFTRETVFGIKVTTIVTYKDVQPPMTRLLRRVKSFFDSNDDPPSGN</sequence>
<name>A0ABC9WQ33_GRUJA</name>
<comment type="caution">
    <text evidence="2">The sequence shown here is derived from an EMBL/GenBank/DDBJ whole genome shotgun (WGS) entry which is preliminary data.</text>
</comment>
<keyword evidence="3" id="KW-1185">Reference proteome</keyword>